<dbReference type="AlphaFoldDB" id="A0A2K0US71"/>
<keyword evidence="2" id="KW-1185">Reference proteome</keyword>
<protein>
    <submittedName>
        <fullName evidence="1">Uncharacterized protein</fullName>
    </submittedName>
</protein>
<reference evidence="1 2" key="1">
    <citation type="submission" date="2017-06" db="EMBL/GenBank/DDBJ databases">
        <title>Genome of Fusarium nygamai isolate CS10214.</title>
        <authorList>
            <person name="Gardiner D.M."/>
            <person name="Obanor F."/>
            <person name="Kazan K."/>
        </authorList>
    </citation>
    <scope>NUCLEOTIDE SEQUENCE [LARGE SCALE GENOMIC DNA]</scope>
    <source>
        <strain evidence="1 2">CS10214</strain>
    </source>
</reference>
<sequence>MGALERELLDKSSKYHEAVLKASQRIGIPKTTADINADSLMRTTFVRNAVNAAGINMAATALFDIKTLFDGGFQNYFLKLGITGAYGGTVSVCSSKIDPPIFGHGAVVGVVVGSVFNMASLASTGDWSRFGKNTGLSMVSSAGGWGGTAGTAFGGPIGGLLGSLVGGLGGGFAGRWGAGRWSGLGEITDAEVEKSYKTIMENCAKIGVYPDPSLSKRDIVTGILDQNTSPKAVLVRITGATAADLTNLKNSLSDWQ</sequence>
<dbReference type="Proteomes" id="UP000236664">
    <property type="component" value="Unassembled WGS sequence"/>
</dbReference>
<organism evidence="1 2">
    <name type="scientific">Gibberella nygamai</name>
    <name type="common">Bean root rot disease fungus</name>
    <name type="synonym">Fusarium nygamai</name>
    <dbReference type="NCBI Taxonomy" id="42673"/>
    <lineage>
        <taxon>Eukaryota</taxon>
        <taxon>Fungi</taxon>
        <taxon>Dikarya</taxon>
        <taxon>Ascomycota</taxon>
        <taxon>Pezizomycotina</taxon>
        <taxon>Sordariomycetes</taxon>
        <taxon>Hypocreomycetidae</taxon>
        <taxon>Hypocreales</taxon>
        <taxon>Nectriaceae</taxon>
        <taxon>Fusarium</taxon>
        <taxon>Fusarium fujikuroi species complex</taxon>
    </lineage>
</organism>
<evidence type="ECO:0000313" key="1">
    <source>
        <dbReference type="EMBL" id="PNP60614.1"/>
    </source>
</evidence>
<evidence type="ECO:0000313" key="2">
    <source>
        <dbReference type="Proteomes" id="UP000236664"/>
    </source>
</evidence>
<dbReference type="EMBL" id="MTQA01000378">
    <property type="protein sequence ID" value="PNP60614.1"/>
    <property type="molecule type" value="Genomic_DNA"/>
</dbReference>
<gene>
    <name evidence="1" type="ORF">FNYG_14653</name>
</gene>
<dbReference type="OrthoDB" id="5105200at2759"/>
<comment type="caution">
    <text evidence="1">The sequence shown here is derived from an EMBL/GenBank/DDBJ whole genome shotgun (WGS) entry which is preliminary data.</text>
</comment>
<proteinExistence type="predicted"/>
<name>A0A2K0US71_GIBNY</name>
<accession>A0A2K0US71</accession>